<accession>A0AAE4ATH6</accession>
<evidence type="ECO:0000313" key="8">
    <source>
        <dbReference type="EMBL" id="MDQ0316167.1"/>
    </source>
</evidence>
<feature type="chain" id="PRO_5042272166" evidence="5">
    <location>
        <begin position="24"/>
        <end position="457"/>
    </location>
</feature>
<feature type="signal peptide" evidence="5">
    <location>
        <begin position="1"/>
        <end position="23"/>
    </location>
</feature>
<dbReference type="AlphaFoldDB" id="A0AAE4ATH6"/>
<dbReference type="InterPro" id="IPR011249">
    <property type="entry name" value="Metalloenz_LuxS/M16"/>
</dbReference>
<keyword evidence="8" id="KW-0645">Protease</keyword>
<evidence type="ECO:0000259" key="7">
    <source>
        <dbReference type="Pfam" id="PF05193"/>
    </source>
</evidence>
<evidence type="ECO:0000256" key="2">
    <source>
        <dbReference type="ARBA" id="ARBA00007261"/>
    </source>
</evidence>
<evidence type="ECO:0000256" key="5">
    <source>
        <dbReference type="SAM" id="SignalP"/>
    </source>
</evidence>
<comment type="similarity">
    <text evidence="2 4">Belongs to the peptidase M16 family.</text>
</comment>
<evidence type="ECO:0000256" key="1">
    <source>
        <dbReference type="ARBA" id="ARBA00001947"/>
    </source>
</evidence>
<keyword evidence="5" id="KW-0732">Signal</keyword>
<evidence type="ECO:0000256" key="3">
    <source>
        <dbReference type="ARBA" id="ARBA00023049"/>
    </source>
</evidence>
<proteinExistence type="inferred from homology"/>
<dbReference type="InterPro" id="IPR011765">
    <property type="entry name" value="Pept_M16_N"/>
</dbReference>
<keyword evidence="9" id="KW-1185">Reference proteome</keyword>
<comment type="caution">
    <text evidence="8">The sequence shown here is derived from an EMBL/GenBank/DDBJ whole genome shotgun (WGS) entry which is preliminary data.</text>
</comment>
<dbReference type="PANTHER" id="PTHR11851:SF49">
    <property type="entry name" value="MITOCHONDRIAL-PROCESSING PEPTIDASE SUBUNIT ALPHA"/>
    <property type="match status" value="1"/>
</dbReference>
<dbReference type="EC" id="3.4.24.-" evidence="8"/>
<dbReference type="GO" id="GO:0046872">
    <property type="term" value="F:metal ion binding"/>
    <property type="evidence" value="ECO:0007669"/>
    <property type="project" value="InterPro"/>
</dbReference>
<dbReference type="SUPFAM" id="SSF63411">
    <property type="entry name" value="LuxS/MPP-like metallohydrolase"/>
    <property type="match status" value="2"/>
</dbReference>
<protein>
    <submittedName>
        <fullName evidence="8">Zinc protease</fullName>
        <ecNumber evidence="8">3.4.24.-</ecNumber>
    </submittedName>
</protein>
<dbReference type="Pfam" id="PF00675">
    <property type="entry name" value="Peptidase_M16"/>
    <property type="match status" value="1"/>
</dbReference>
<dbReference type="Proteomes" id="UP001229244">
    <property type="component" value="Unassembled WGS sequence"/>
</dbReference>
<dbReference type="PROSITE" id="PS00143">
    <property type="entry name" value="INSULINASE"/>
    <property type="match status" value="1"/>
</dbReference>
<reference evidence="8" key="1">
    <citation type="submission" date="2023-07" db="EMBL/GenBank/DDBJ databases">
        <title>Genomic Encyclopedia of Type Strains, Phase IV (KMG-IV): sequencing the most valuable type-strain genomes for metagenomic binning, comparative biology and taxonomic classification.</title>
        <authorList>
            <person name="Goeker M."/>
        </authorList>
    </citation>
    <scope>NUCLEOTIDE SEQUENCE</scope>
    <source>
        <strain evidence="8">DSM 21202</strain>
    </source>
</reference>
<dbReference type="Pfam" id="PF05193">
    <property type="entry name" value="Peptidase_M16_C"/>
    <property type="match status" value="1"/>
</dbReference>
<dbReference type="RefSeq" id="WP_306885994.1">
    <property type="nucleotide sequence ID" value="NZ_JAUSUL010000002.1"/>
</dbReference>
<gene>
    <name evidence="8" type="ORF">J2S73_002624</name>
</gene>
<feature type="domain" description="Peptidase M16 N-terminal" evidence="6">
    <location>
        <begin position="47"/>
        <end position="191"/>
    </location>
</feature>
<evidence type="ECO:0000256" key="4">
    <source>
        <dbReference type="RuleBase" id="RU004447"/>
    </source>
</evidence>
<dbReference type="InterPro" id="IPR050361">
    <property type="entry name" value="MPP/UQCRC_Complex"/>
</dbReference>
<feature type="domain" description="Peptidase M16 C-terminal" evidence="7">
    <location>
        <begin position="200"/>
        <end position="383"/>
    </location>
</feature>
<comment type="cofactor">
    <cofactor evidence="1">
        <name>Zn(2+)</name>
        <dbReference type="ChEBI" id="CHEBI:29105"/>
    </cofactor>
</comment>
<dbReference type="EMBL" id="JAUSUL010000002">
    <property type="protein sequence ID" value="MDQ0316167.1"/>
    <property type="molecule type" value="Genomic_DNA"/>
</dbReference>
<sequence length="457" mass="49254">MKAPIALSTVAALLFAAAPVAQAETSFADLEIAPNASSFSLDNGMEVVVIPDHRAPVVTHMVWYRTGAADEGPGESGVAHFLEHLMFKGTEAHPDGFSDVVTALGGQENAFTSQDYTAYYQQIAKEHLGRMMTFEADRMANLALDEDEVARELDVVLEERRMRVDTNPSAILGESFDATLHVNSPYADPIIGWPDEVSALSREAAISYYDRFYTPENAILVVAGDVTVDEVRALAEDTYGQLESRVDLAPRTRSQTPDLTSLRTVRYADPRVGQPSLRRGWVVPSYATAEPGEAEAIDVLAQVLGGGSTSRLYDELVRDGGPATSVAAWYQSSAVDPDTFGVYAVPRDGVSFDALETAIEASITDVAENGISEEELERAKRSLVADALFAQDSQQRLARIFGLALATGQTVEDVQEWPARIGAVTAEDVQKAAQTHLPLDAGVIGYLEKAEAPGKDS</sequence>
<evidence type="ECO:0000259" key="6">
    <source>
        <dbReference type="Pfam" id="PF00675"/>
    </source>
</evidence>
<organism evidence="8 9">
    <name type="scientific">Amorphus orientalis</name>
    <dbReference type="NCBI Taxonomy" id="649198"/>
    <lineage>
        <taxon>Bacteria</taxon>
        <taxon>Pseudomonadati</taxon>
        <taxon>Pseudomonadota</taxon>
        <taxon>Alphaproteobacteria</taxon>
        <taxon>Hyphomicrobiales</taxon>
        <taxon>Amorphaceae</taxon>
        <taxon>Amorphus</taxon>
    </lineage>
</organism>
<dbReference type="Gene3D" id="3.30.830.10">
    <property type="entry name" value="Metalloenzyme, LuxS/M16 peptidase-like"/>
    <property type="match status" value="2"/>
</dbReference>
<keyword evidence="8" id="KW-0378">Hydrolase</keyword>
<dbReference type="InterPro" id="IPR001431">
    <property type="entry name" value="Pept_M16_Zn_BS"/>
</dbReference>
<dbReference type="GO" id="GO:0004222">
    <property type="term" value="F:metalloendopeptidase activity"/>
    <property type="evidence" value="ECO:0007669"/>
    <property type="project" value="InterPro"/>
</dbReference>
<dbReference type="GO" id="GO:0006508">
    <property type="term" value="P:proteolysis"/>
    <property type="evidence" value="ECO:0007669"/>
    <property type="project" value="UniProtKB-KW"/>
</dbReference>
<dbReference type="PANTHER" id="PTHR11851">
    <property type="entry name" value="METALLOPROTEASE"/>
    <property type="match status" value="1"/>
</dbReference>
<evidence type="ECO:0000313" key="9">
    <source>
        <dbReference type="Proteomes" id="UP001229244"/>
    </source>
</evidence>
<keyword evidence="3" id="KW-0482">Metalloprotease</keyword>
<name>A0AAE4ATH6_9HYPH</name>
<dbReference type="InterPro" id="IPR007863">
    <property type="entry name" value="Peptidase_M16_C"/>
</dbReference>